<sequence>MENIVRFPSKQKLPDYVEKAWLDEVSFMEERFVNTNFPVHLRSKFLDQYRDVFKKLMQLDIEVIVFDEDNPYHEEFLDTQEKMIEQIFAYRAKVIQERRLFELRLFLNAHKGR</sequence>
<dbReference type="EMBL" id="RCHD01000042">
    <property type="protein sequence ID" value="RLL31766.1"/>
    <property type="molecule type" value="Genomic_DNA"/>
</dbReference>
<accession>A0A498CTE8</accession>
<protein>
    <submittedName>
        <fullName evidence="1">Uncharacterized protein</fullName>
    </submittedName>
</protein>
<gene>
    <name evidence="1" type="ORF">D9K80_14600</name>
</gene>
<dbReference type="RefSeq" id="WP_121594826.1">
    <property type="nucleotide sequence ID" value="NZ_RCHD01000042.1"/>
</dbReference>
<evidence type="ECO:0000313" key="2">
    <source>
        <dbReference type="Proteomes" id="UP000267166"/>
    </source>
</evidence>
<organism evidence="1 2">
    <name type="scientific">Acinetobacter cumulans</name>
    <dbReference type="NCBI Taxonomy" id="2136182"/>
    <lineage>
        <taxon>Bacteria</taxon>
        <taxon>Pseudomonadati</taxon>
        <taxon>Pseudomonadota</taxon>
        <taxon>Gammaproteobacteria</taxon>
        <taxon>Moraxellales</taxon>
        <taxon>Moraxellaceae</taxon>
        <taxon>Acinetobacter</taxon>
    </lineage>
</organism>
<dbReference type="Proteomes" id="UP000267166">
    <property type="component" value="Unassembled WGS sequence"/>
</dbReference>
<comment type="caution">
    <text evidence="1">The sequence shown here is derived from an EMBL/GenBank/DDBJ whole genome shotgun (WGS) entry which is preliminary data.</text>
</comment>
<proteinExistence type="predicted"/>
<evidence type="ECO:0000313" key="1">
    <source>
        <dbReference type="EMBL" id="RLL31766.1"/>
    </source>
</evidence>
<dbReference type="AlphaFoldDB" id="A0A498CTE8"/>
<name>A0A498CTE8_9GAMM</name>
<reference evidence="1 2" key="1">
    <citation type="submission" date="2018-09" db="EMBL/GenBank/DDBJ databases">
        <title>The draft genome of Acinetobacter sp. strains.</title>
        <authorList>
            <person name="Qin J."/>
            <person name="Feng Y."/>
            <person name="Zong Z."/>
        </authorList>
    </citation>
    <scope>NUCLEOTIDE SEQUENCE [LARGE SCALE GENOMIC DNA]</scope>
    <source>
        <strain evidence="1 2">WCHAc060003</strain>
    </source>
</reference>